<evidence type="ECO:0000313" key="2">
    <source>
        <dbReference type="Ensembl" id="ENSXCOP00000011917.1"/>
    </source>
</evidence>
<dbReference type="Ensembl" id="ENSXCOT00000012053.1">
    <property type="protein sequence ID" value="ENSXCOP00000011917.1"/>
    <property type="gene ID" value="ENSXCOG00000009020.1"/>
</dbReference>
<organism evidence="2 3">
    <name type="scientific">Xiphophorus couchianus</name>
    <name type="common">Monterrey platyfish</name>
    <dbReference type="NCBI Taxonomy" id="32473"/>
    <lineage>
        <taxon>Eukaryota</taxon>
        <taxon>Metazoa</taxon>
        <taxon>Chordata</taxon>
        <taxon>Craniata</taxon>
        <taxon>Vertebrata</taxon>
        <taxon>Euteleostomi</taxon>
        <taxon>Actinopterygii</taxon>
        <taxon>Neopterygii</taxon>
        <taxon>Teleostei</taxon>
        <taxon>Neoteleostei</taxon>
        <taxon>Acanthomorphata</taxon>
        <taxon>Ovalentaria</taxon>
        <taxon>Atherinomorphae</taxon>
        <taxon>Cyprinodontiformes</taxon>
        <taxon>Poeciliidae</taxon>
        <taxon>Poeciliinae</taxon>
        <taxon>Xiphophorus</taxon>
    </lineage>
</organism>
<protein>
    <recommendedName>
        <fullName evidence="1">PAR14-like first RRM domain-containing protein</fullName>
    </recommendedName>
</protein>
<name>A0A3B5LLT9_9TELE</name>
<sequence length="151" mass="17618">MRGREEDDLFSKMAEYPYPLYFEARHLSDGEKEKVRRYFQIKRVSGGGDCVCFKKQQDQESVLNRKSHMISLPRGDLHLTVTRSSSPQTQDQPSTSQSQVSSCLLQICIYISYISRIKPQQGLELLTKHTNLFMERNIHGFKWLKLASFIR</sequence>
<dbReference type="GeneTree" id="ENSGT01110000271579"/>
<feature type="domain" description="PAR14-like first RRM" evidence="1">
    <location>
        <begin position="31"/>
        <end position="82"/>
    </location>
</feature>
<dbReference type="STRING" id="32473.ENSXCOP00000011917"/>
<dbReference type="InterPro" id="IPR057051">
    <property type="entry name" value="PARP14_RPM_1"/>
</dbReference>
<evidence type="ECO:0000313" key="3">
    <source>
        <dbReference type="Proteomes" id="UP000261380"/>
    </source>
</evidence>
<reference evidence="2" key="1">
    <citation type="submission" date="2025-08" db="UniProtKB">
        <authorList>
            <consortium name="Ensembl"/>
        </authorList>
    </citation>
    <scope>IDENTIFICATION</scope>
</reference>
<proteinExistence type="predicted"/>
<accession>A0A3B5LLT9</accession>
<reference evidence="2" key="2">
    <citation type="submission" date="2025-09" db="UniProtKB">
        <authorList>
            <consortium name="Ensembl"/>
        </authorList>
    </citation>
    <scope>IDENTIFICATION</scope>
</reference>
<dbReference type="Pfam" id="PF23222">
    <property type="entry name" value="RRM_PARP14_1"/>
    <property type="match status" value="1"/>
</dbReference>
<evidence type="ECO:0000259" key="1">
    <source>
        <dbReference type="Pfam" id="PF23222"/>
    </source>
</evidence>
<keyword evidence="3" id="KW-1185">Reference proteome</keyword>
<dbReference type="Proteomes" id="UP000261380">
    <property type="component" value="Unplaced"/>
</dbReference>
<dbReference type="AlphaFoldDB" id="A0A3B5LLT9"/>